<dbReference type="Pfam" id="PF17233">
    <property type="entry name" value="DUF5308"/>
    <property type="match status" value="1"/>
</dbReference>
<proteinExistence type="predicted"/>
<keyword evidence="3" id="KW-1185">Reference proteome</keyword>
<dbReference type="OrthoDB" id="5305418at2759"/>
<feature type="compositionally biased region" description="Basic residues" evidence="1">
    <location>
        <begin position="100"/>
        <end position="109"/>
    </location>
</feature>
<organism evidence="2 3">
    <name type="scientific">Claviceps africana</name>
    <dbReference type="NCBI Taxonomy" id="83212"/>
    <lineage>
        <taxon>Eukaryota</taxon>
        <taxon>Fungi</taxon>
        <taxon>Dikarya</taxon>
        <taxon>Ascomycota</taxon>
        <taxon>Pezizomycotina</taxon>
        <taxon>Sordariomycetes</taxon>
        <taxon>Hypocreomycetidae</taxon>
        <taxon>Hypocreales</taxon>
        <taxon>Clavicipitaceae</taxon>
        <taxon>Claviceps</taxon>
    </lineage>
</organism>
<feature type="region of interest" description="Disordered" evidence="1">
    <location>
        <begin position="100"/>
        <end position="126"/>
    </location>
</feature>
<gene>
    <name evidence="2" type="ORF">E4U42_007678</name>
</gene>
<dbReference type="AlphaFoldDB" id="A0A8K0J3L0"/>
<dbReference type="Proteomes" id="UP000811619">
    <property type="component" value="Unassembled WGS sequence"/>
</dbReference>
<name>A0A8K0J3L0_9HYPO</name>
<evidence type="ECO:0000313" key="2">
    <source>
        <dbReference type="EMBL" id="KAG5916403.1"/>
    </source>
</evidence>
<comment type="caution">
    <text evidence="2">The sequence shown here is derived from an EMBL/GenBank/DDBJ whole genome shotgun (WGS) entry which is preliminary data.</text>
</comment>
<accession>A0A8K0J3L0</accession>
<dbReference type="InterPro" id="IPR035186">
    <property type="entry name" value="DUF5308"/>
</dbReference>
<evidence type="ECO:0000313" key="3">
    <source>
        <dbReference type="Proteomes" id="UP000811619"/>
    </source>
</evidence>
<dbReference type="EMBL" id="SRPY01000896">
    <property type="protein sequence ID" value="KAG5916403.1"/>
    <property type="molecule type" value="Genomic_DNA"/>
</dbReference>
<protein>
    <submittedName>
        <fullName evidence="2">Uncharacterized protein</fullName>
    </submittedName>
</protein>
<reference evidence="2" key="1">
    <citation type="journal article" date="2020" name="bioRxiv">
        <title>Whole genome comparisons of ergot fungi reveals the divergence and evolution of species within the genus Claviceps are the result of varying mechanisms driving genome evolution and host range expansion.</title>
        <authorList>
            <person name="Wyka S.A."/>
            <person name="Mondo S.J."/>
            <person name="Liu M."/>
            <person name="Dettman J."/>
            <person name="Nalam V."/>
            <person name="Broders K.D."/>
        </authorList>
    </citation>
    <scope>NUCLEOTIDE SEQUENCE</scope>
    <source>
        <strain evidence="2">CCC 489</strain>
    </source>
</reference>
<sequence>MTQLPSEYPVLAIHLSDKDLTPIITSSSSTSTLDSLTALTSSALSAKRIGHRARLGRLQRIMVEYPDAGTVILETYLDAPPAPPGGAKPPDELALARLRLQRQRQKQKKGGVGVGDDDEDDMGPPALVGLVVARPDDVHEATQAVVRVEDVARQFQAEWAAELEKDPTFGLDDA</sequence>
<evidence type="ECO:0000256" key="1">
    <source>
        <dbReference type="SAM" id="MobiDB-lite"/>
    </source>
</evidence>